<dbReference type="InterPro" id="IPR028994">
    <property type="entry name" value="Integrin_alpha_N"/>
</dbReference>
<sequence length="252" mass="25906">MRTTSRPSGPAQLFRRAAGLVSAVVLLGACGEAVEGAPPRPTGSPSVLSCVTPSGDLLADIDGDGLTDRVSDPSHTGARLTVAFGKETGYGTPVGVRKLVGRSGSGEKDVLAAVADFDGDGWSDLVVVATGQIQGDDAIEPTVDELVSGPFSASGQGQHTRRLDLGETRGITVADYDHDPYPDLAVFSYAGDGVYQTEARLGDGDTGLADATGDTSRYRAYAEQTDDDTPSNMPDSGLKTFYSECGKAGGQG</sequence>
<evidence type="ECO:0000313" key="1">
    <source>
        <dbReference type="EMBL" id="WTT23176.1"/>
    </source>
</evidence>
<dbReference type="PROSITE" id="PS51257">
    <property type="entry name" value="PROKAR_LIPOPROTEIN"/>
    <property type="match status" value="1"/>
</dbReference>
<dbReference type="SUPFAM" id="SSF69318">
    <property type="entry name" value="Integrin alpha N-terminal domain"/>
    <property type="match status" value="1"/>
</dbReference>
<proteinExistence type="predicted"/>
<protein>
    <submittedName>
        <fullName evidence="1">VCBS repeat-containing protein</fullName>
    </submittedName>
</protein>
<reference evidence="1" key="1">
    <citation type="submission" date="2022-10" db="EMBL/GenBank/DDBJ databases">
        <title>The complete genomes of actinobacterial strains from the NBC collection.</title>
        <authorList>
            <person name="Joergensen T.S."/>
            <person name="Alvarez Arevalo M."/>
            <person name="Sterndorff E.B."/>
            <person name="Faurdal D."/>
            <person name="Vuksanovic O."/>
            <person name="Mourched A.-S."/>
            <person name="Charusanti P."/>
            <person name="Shaw S."/>
            <person name="Blin K."/>
            <person name="Weber T."/>
        </authorList>
    </citation>
    <scope>NUCLEOTIDE SEQUENCE</scope>
    <source>
        <strain evidence="1">NBC_00093</strain>
    </source>
</reference>
<name>A0AAU2AHH1_9ACTN</name>
<dbReference type="AlphaFoldDB" id="A0AAU2AHH1"/>
<organism evidence="1">
    <name type="scientific">Streptomyces sp. NBC_00093</name>
    <dbReference type="NCBI Taxonomy" id="2975649"/>
    <lineage>
        <taxon>Bacteria</taxon>
        <taxon>Bacillati</taxon>
        <taxon>Actinomycetota</taxon>
        <taxon>Actinomycetes</taxon>
        <taxon>Kitasatosporales</taxon>
        <taxon>Streptomycetaceae</taxon>
        <taxon>Streptomyces</taxon>
    </lineage>
</organism>
<gene>
    <name evidence="1" type="ORF">OHA22_50265</name>
</gene>
<accession>A0AAU2AHH1</accession>
<dbReference type="EMBL" id="CP108222">
    <property type="protein sequence ID" value="WTT23176.1"/>
    <property type="molecule type" value="Genomic_DNA"/>
</dbReference>
<dbReference type="Gene3D" id="2.130.10.130">
    <property type="entry name" value="Integrin alpha, N-terminal"/>
    <property type="match status" value="1"/>
</dbReference>